<protein>
    <submittedName>
        <fullName evidence="5">AAA family ATPase</fullName>
    </submittedName>
</protein>
<evidence type="ECO:0000256" key="3">
    <source>
        <dbReference type="ARBA" id="ARBA00022840"/>
    </source>
</evidence>
<dbReference type="Proteomes" id="UP000322876">
    <property type="component" value="Unassembled WGS sequence"/>
</dbReference>
<dbReference type="InterPro" id="IPR047661">
    <property type="entry name" value="IstB"/>
</dbReference>
<keyword evidence="3" id="KW-0067">ATP-binding</keyword>
<dbReference type="AlphaFoldDB" id="A0A5A8F6G3"/>
<feature type="domain" description="AAA+ ATPase" evidence="4">
    <location>
        <begin position="96"/>
        <end position="228"/>
    </location>
</feature>
<reference evidence="5 6" key="1">
    <citation type="submission" date="2019-06" db="EMBL/GenBank/DDBJ databases">
        <title>Genomic insights into carbon and energy metabolism of Deferribacter autotrophicus revealed new metabolic traits in the phylum Deferribacteres.</title>
        <authorList>
            <person name="Slobodkin A.I."/>
            <person name="Slobodkina G.B."/>
            <person name="Allioux M."/>
            <person name="Alain K."/>
            <person name="Jebbar M."/>
            <person name="Shadrin V."/>
            <person name="Kublanov I.V."/>
            <person name="Toshchakov S.V."/>
            <person name="Bonch-Osmolovskaya E.A."/>
        </authorList>
    </citation>
    <scope>NUCLEOTIDE SEQUENCE [LARGE SCALE GENOMIC DNA]</scope>
    <source>
        <strain evidence="5 6">SL50</strain>
    </source>
</reference>
<dbReference type="GO" id="GO:0006260">
    <property type="term" value="P:DNA replication"/>
    <property type="evidence" value="ECO:0007669"/>
    <property type="project" value="TreeGrafter"/>
</dbReference>
<dbReference type="InterPro" id="IPR020591">
    <property type="entry name" value="Chromosome_initiator_DnaA-like"/>
</dbReference>
<name>A0A5A8F6G3_9BACT</name>
<comment type="similarity">
    <text evidence="1">Belongs to the IS21/IS1162 putative ATP-binding protein family.</text>
</comment>
<dbReference type="EMBL" id="VFJB01000003">
    <property type="protein sequence ID" value="KAA0258819.1"/>
    <property type="molecule type" value="Genomic_DNA"/>
</dbReference>
<dbReference type="Pfam" id="PF01695">
    <property type="entry name" value="IstB_IS21"/>
    <property type="match status" value="1"/>
</dbReference>
<proteinExistence type="inferred from homology"/>
<accession>A0A5A8F6G3</accession>
<dbReference type="PANTHER" id="PTHR30050:SF4">
    <property type="entry name" value="ATP-BINDING PROTEIN RV3427C IN INSERTION SEQUENCE-RELATED"/>
    <property type="match status" value="1"/>
</dbReference>
<dbReference type="SUPFAM" id="SSF52540">
    <property type="entry name" value="P-loop containing nucleoside triphosphate hydrolases"/>
    <property type="match status" value="1"/>
</dbReference>
<dbReference type="PANTHER" id="PTHR30050">
    <property type="entry name" value="CHROMOSOMAL REPLICATION INITIATOR PROTEIN DNAA"/>
    <property type="match status" value="1"/>
</dbReference>
<keyword evidence="2" id="KW-0547">Nucleotide-binding</keyword>
<dbReference type="NCBIfam" id="NF038214">
    <property type="entry name" value="IS21_help_AAA"/>
    <property type="match status" value="1"/>
</dbReference>
<dbReference type="InterPro" id="IPR028350">
    <property type="entry name" value="DNAC/IstB-like"/>
</dbReference>
<evidence type="ECO:0000256" key="2">
    <source>
        <dbReference type="ARBA" id="ARBA00022741"/>
    </source>
</evidence>
<dbReference type="PIRSF" id="PIRSF003073">
    <property type="entry name" value="DNAC_TnpB_IstB"/>
    <property type="match status" value="1"/>
</dbReference>
<dbReference type="PRINTS" id="PR00051">
    <property type="entry name" value="DNAA"/>
</dbReference>
<dbReference type="InterPro" id="IPR002611">
    <property type="entry name" value="IstB_ATP-bd"/>
</dbReference>
<dbReference type="GO" id="GO:0005524">
    <property type="term" value="F:ATP binding"/>
    <property type="evidence" value="ECO:0007669"/>
    <property type="project" value="UniProtKB-KW"/>
</dbReference>
<sequence>MKEILRKLTNFKLSGMAKTLASRNQYAIENSLSYLDFLELLLDDESVNRQNNSLKKRFSKSKLDSSKTLSMYDFTYQPELNKQEILDISSCRFIGEKKNIIFMGNPGVGKTHLANAIGLEALKKGYKVLFIHANDMVSKLVSSKGDGSYFSVLKQFLSVDLLIIDEVGFKKIPLNHVDEFFEIIRHRYENNSIIITTNRSFEEWGNIFGDVVLASAIIDRLVHHAHIFRINGESYRIKSLQSMKNTKK</sequence>
<dbReference type="InterPro" id="IPR003593">
    <property type="entry name" value="AAA+_ATPase"/>
</dbReference>
<comment type="caution">
    <text evidence="5">The sequence shown here is derived from an EMBL/GenBank/DDBJ whole genome shotgun (WGS) entry which is preliminary data.</text>
</comment>
<dbReference type="CDD" id="cd00009">
    <property type="entry name" value="AAA"/>
    <property type="match status" value="1"/>
</dbReference>
<dbReference type="Gene3D" id="3.40.50.300">
    <property type="entry name" value="P-loop containing nucleotide triphosphate hydrolases"/>
    <property type="match status" value="1"/>
</dbReference>
<gene>
    <name evidence="5" type="ORF">FHQ18_02395</name>
</gene>
<evidence type="ECO:0000259" key="4">
    <source>
        <dbReference type="SMART" id="SM00382"/>
    </source>
</evidence>
<keyword evidence="6" id="KW-1185">Reference proteome</keyword>
<organism evidence="5 6">
    <name type="scientific">Deferribacter autotrophicus</name>
    <dbReference type="NCBI Taxonomy" id="500465"/>
    <lineage>
        <taxon>Bacteria</taxon>
        <taxon>Pseudomonadati</taxon>
        <taxon>Deferribacterota</taxon>
        <taxon>Deferribacteres</taxon>
        <taxon>Deferribacterales</taxon>
        <taxon>Deferribacteraceae</taxon>
        <taxon>Deferribacter</taxon>
    </lineage>
</organism>
<dbReference type="OrthoDB" id="8150723at2"/>
<evidence type="ECO:0000313" key="6">
    <source>
        <dbReference type="Proteomes" id="UP000322876"/>
    </source>
</evidence>
<dbReference type="InterPro" id="IPR027417">
    <property type="entry name" value="P-loop_NTPase"/>
</dbReference>
<dbReference type="RefSeq" id="WP_149265579.1">
    <property type="nucleotide sequence ID" value="NZ_VFJB01000003.1"/>
</dbReference>
<dbReference type="SMART" id="SM00382">
    <property type="entry name" value="AAA"/>
    <property type="match status" value="1"/>
</dbReference>
<evidence type="ECO:0000256" key="1">
    <source>
        <dbReference type="ARBA" id="ARBA00008059"/>
    </source>
</evidence>
<evidence type="ECO:0000313" key="5">
    <source>
        <dbReference type="EMBL" id="KAA0258819.1"/>
    </source>
</evidence>